<reference evidence="1 2" key="2">
    <citation type="journal article" date="2022" name="Mol. Ecol. Resour.">
        <title>The genomes of chicory, endive, great burdock and yacon provide insights into Asteraceae paleo-polyploidization history and plant inulin production.</title>
        <authorList>
            <person name="Fan W."/>
            <person name="Wang S."/>
            <person name="Wang H."/>
            <person name="Wang A."/>
            <person name="Jiang F."/>
            <person name="Liu H."/>
            <person name="Zhao H."/>
            <person name="Xu D."/>
            <person name="Zhang Y."/>
        </authorList>
    </citation>
    <scope>NUCLEOTIDE SEQUENCE [LARGE SCALE GENOMIC DNA]</scope>
    <source>
        <strain evidence="2">cv. Yunnan</strain>
        <tissue evidence="1">Leaves</tissue>
    </source>
</reference>
<keyword evidence="2" id="KW-1185">Reference proteome</keyword>
<evidence type="ECO:0000313" key="2">
    <source>
        <dbReference type="Proteomes" id="UP001056120"/>
    </source>
</evidence>
<name>A0ACB9HCT6_9ASTR</name>
<accession>A0ACB9HCT6</accession>
<sequence length="893" mass="100805">METKARRVRCPRCRSVLSEPSDVSLYECGGCGTKLQAKKRNNSAVDTTSQRLRDDSLGKQKAGQVFVDQEAASSSHQQSMLNSTNESDQNSDHNDQDAAKIAENGTDDAPASVVEECLSEKLKIKQLSDNQEPCCSSNQQSVHNSTDESDQNSDHNDLHGSNKDQDAAKIPENGTVVAPPSVVEEHSSEILKIKQLSDYQEPCCSSNQQSLVNSSNEPDQNIRNDPRNSTELSGREDPESSPEATAHNIIDREQQEEQKQKQDQSHHQENGTATGKQEIEQLSDDTETSSSLTHLLLVNSMNELDRNNDLNEHLSSSELSYHDDPESSPEAAAHNIIDQEQEQNHKQDQSHYQKQQENVTVIGLEHSSGKQKIEQLFDDTEPGSSLVLVNSMNELDRINDLNEHLSSSELSYHEDPEPWTKATIHNRGKRHDTEFVSCRNESEIEESSSEFEEAIANTRIISDSDGGSKPRFRSMIADKLFDTRQKKPVYLDEDDLLSEDGSADLHHLRRLGRIRSEDSIETARFGGTSYYGYEGSVSSFDGNDDQNSRKHHIDATRDEHVDSGNRYRFNRRKDEHRSMDVRSVYGLNEFRENPRHHRSPMIPEYPNLEKIELLKLVRELQDQLERNNVSHLQQARYDQRMAFSGEATVVNRRRDAVSCYHCCPQDRHFSAQLPHRHDCCNGLSYRPNTYHSPLFSGPSSPKHNHSESDFSAPFRSPKKKQYVRPIAGGSPWIACYLCSKFLQLPQSFLLFNKRYHSLRCGACFKVLNFTLSNGTHVSRYYPEEMIAAPPSSEVEDFDTLTGPWAGPVSCSDRSFEKSYSTETDRNGSREFSEERRKGTMSRGPSGSTRPPSSKISGRRMATSEIEEVEPAPNGSPLHWLMGYASPSKVIRGL</sequence>
<dbReference type="EMBL" id="CM042029">
    <property type="protein sequence ID" value="KAI3793141.1"/>
    <property type="molecule type" value="Genomic_DNA"/>
</dbReference>
<proteinExistence type="predicted"/>
<reference evidence="2" key="1">
    <citation type="journal article" date="2022" name="Mol. Ecol. Resour.">
        <title>The genomes of chicory, endive, great burdock and yacon provide insights into Asteraceae palaeo-polyploidization history and plant inulin production.</title>
        <authorList>
            <person name="Fan W."/>
            <person name="Wang S."/>
            <person name="Wang H."/>
            <person name="Wang A."/>
            <person name="Jiang F."/>
            <person name="Liu H."/>
            <person name="Zhao H."/>
            <person name="Xu D."/>
            <person name="Zhang Y."/>
        </authorList>
    </citation>
    <scope>NUCLEOTIDE SEQUENCE [LARGE SCALE GENOMIC DNA]</scope>
    <source>
        <strain evidence="2">cv. Yunnan</strain>
    </source>
</reference>
<evidence type="ECO:0000313" key="1">
    <source>
        <dbReference type="EMBL" id="KAI3793141.1"/>
    </source>
</evidence>
<dbReference type="Proteomes" id="UP001056120">
    <property type="component" value="Linkage Group LG12"/>
</dbReference>
<protein>
    <submittedName>
        <fullName evidence="1">Uncharacterized protein</fullName>
    </submittedName>
</protein>
<comment type="caution">
    <text evidence="1">The sequence shown here is derived from an EMBL/GenBank/DDBJ whole genome shotgun (WGS) entry which is preliminary data.</text>
</comment>
<organism evidence="1 2">
    <name type="scientific">Smallanthus sonchifolius</name>
    <dbReference type="NCBI Taxonomy" id="185202"/>
    <lineage>
        <taxon>Eukaryota</taxon>
        <taxon>Viridiplantae</taxon>
        <taxon>Streptophyta</taxon>
        <taxon>Embryophyta</taxon>
        <taxon>Tracheophyta</taxon>
        <taxon>Spermatophyta</taxon>
        <taxon>Magnoliopsida</taxon>
        <taxon>eudicotyledons</taxon>
        <taxon>Gunneridae</taxon>
        <taxon>Pentapetalae</taxon>
        <taxon>asterids</taxon>
        <taxon>campanulids</taxon>
        <taxon>Asterales</taxon>
        <taxon>Asteraceae</taxon>
        <taxon>Asteroideae</taxon>
        <taxon>Heliantheae alliance</taxon>
        <taxon>Millerieae</taxon>
        <taxon>Smallanthus</taxon>
    </lineage>
</organism>
<gene>
    <name evidence="1" type="ORF">L1987_35756</name>
</gene>